<proteinExistence type="predicted"/>
<sequence>LTVLHLDSLLRGIHLIPMYGSRALPRSRRLAHYNSLDIFTAFYVNRFADYHSNEILF</sequence>
<reference evidence="1" key="1">
    <citation type="journal article" date="2019" name="Environ. Microbiol.">
        <title>Fungal ecological strategies reflected in gene transcription - a case study of two litter decomposers.</title>
        <authorList>
            <person name="Barbi F."/>
            <person name="Kohler A."/>
            <person name="Barry K."/>
            <person name="Baskaran P."/>
            <person name="Daum C."/>
            <person name="Fauchery L."/>
            <person name="Ihrmark K."/>
            <person name="Kuo A."/>
            <person name="LaButti K."/>
            <person name="Lipzen A."/>
            <person name="Morin E."/>
            <person name="Grigoriev I.V."/>
            <person name="Henrissat B."/>
            <person name="Lindahl B."/>
            <person name="Martin F."/>
        </authorList>
    </citation>
    <scope>NUCLEOTIDE SEQUENCE</scope>
    <source>
        <strain evidence="1">JB14</strain>
    </source>
</reference>
<organism evidence="1 2">
    <name type="scientific">Gymnopus androsaceus JB14</name>
    <dbReference type="NCBI Taxonomy" id="1447944"/>
    <lineage>
        <taxon>Eukaryota</taxon>
        <taxon>Fungi</taxon>
        <taxon>Dikarya</taxon>
        <taxon>Basidiomycota</taxon>
        <taxon>Agaricomycotina</taxon>
        <taxon>Agaricomycetes</taxon>
        <taxon>Agaricomycetidae</taxon>
        <taxon>Agaricales</taxon>
        <taxon>Marasmiineae</taxon>
        <taxon>Omphalotaceae</taxon>
        <taxon>Gymnopus</taxon>
    </lineage>
</organism>
<accession>A0A6A4IH80</accession>
<protein>
    <submittedName>
        <fullName evidence="1">Uncharacterized protein</fullName>
    </submittedName>
</protein>
<dbReference type="AlphaFoldDB" id="A0A6A4IH80"/>
<evidence type="ECO:0000313" key="1">
    <source>
        <dbReference type="EMBL" id="KAE9408437.1"/>
    </source>
</evidence>
<dbReference type="EMBL" id="ML769391">
    <property type="protein sequence ID" value="KAE9408437.1"/>
    <property type="molecule type" value="Genomic_DNA"/>
</dbReference>
<name>A0A6A4IH80_9AGAR</name>
<feature type="non-terminal residue" evidence="1">
    <location>
        <position position="1"/>
    </location>
</feature>
<keyword evidence="2" id="KW-1185">Reference proteome</keyword>
<dbReference type="OrthoDB" id="3187773at2759"/>
<dbReference type="Proteomes" id="UP000799118">
    <property type="component" value="Unassembled WGS sequence"/>
</dbReference>
<evidence type="ECO:0000313" key="2">
    <source>
        <dbReference type="Proteomes" id="UP000799118"/>
    </source>
</evidence>
<gene>
    <name evidence="1" type="ORF">BT96DRAFT_771939</name>
</gene>
<feature type="non-terminal residue" evidence="1">
    <location>
        <position position="57"/>
    </location>
</feature>